<dbReference type="InterPro" id="IPR000330">
    <property type="entry name" value="SNF2_N"/>
</dbReference>
<comment type="caution">
    <text evidence="4">The sequence shown here is derived from an EMBL/GenBank/DDBJ whole genome shotgun (WGS) entry which is preliminary data.</text>
</comment>
<feature type="domain" description="Helicase ATP-binding" evidence="2">
    <location>
        <begin position="38"/>
        <end position="186"/>
    </location>
</feature>
<dbReference type="GO" id="GO:0005524">
    <property type="term" value="F:ATP binding"/>
    <property type="evidence" value="ECO:0007669"/>
    <property type="project" value="InterPro"/>
</dbReference>
<dbReference type="SUPFAM" id="SSF52540">
    <property type="entry name" value="P-loop containing nucleoside triphosphate hydrolases"/>
    <property type="match status" value="2"/>
</dbReference>
<accession>A0A9D0ZT45</accession>
<dbReference type="SMART" id="SM00487">
    <property type="entry name" value="DEXDc"/>
    <property type="match status" value="1"/>
</dbReference>
<dbReference type="InterPro" id="IPR027417">
    <property type="entry name" value="P-loop_NTPase"/>
</dbReference>
<dbReference type="SMART" id="SM00490">
    <property type="entry name" value="HELICc"/>
    <property type="match status" value="1"/>
</dbReference>
<dbReference type="InterPro" id="IPR001650">
    <property type="entry name" value="Helicase_C-like"/>
</dbReference>
<feature type="domain" description="Helicase C-terminal" evidence="3">
    <location>
        <begin position="289"/>
        <end position="435"/>
    </location>
</feature>
<dbReference type="GO" id="GO:0016787">
    <property type="term" value="F:hydrolase activity"/>
    <property type="evidence" value="ECO:0007669"/>
    <property type="project" value="UniProtKB-KW"/>
</dbReference>
<dbReference type="Pfam" id="PF00176">
    <property type="entry name" value="SNF2-rel_dom"/>
    <property type="match status" value="1"/>
</dbReference>
<dbReference type="PANTHER" id="PTHR45766:SF6">
    <property type="entry name" value="SWI_SNF-RELATED MATRIX-ASSOCIATED ACTIN-DEPENDENT REGULATOR OF CHROMATIN SUBFAMILY A-LIKE PROTEIN 1"/>
    <property type="match status" value="1"/>
</dbReference>
<protein>
    <submittedName>
        <fullName evidence="4">Helicase</fullName>
    </submittedName>
</protein>
<evidence type="ECO:0000256" key="1">
    <source>
        <dbReference type="ARBA" id="ARBA00022801"/>
    </source>
</evidence>
<dbReference type="Pfam" id="PF00271">
    <property type="entry name" value="Helicase_C"/>
    <property type="match status" value="1"/>
</dbReference>
<evidence type="ECO:0000313" key="4">
    <source>
        <dbReference type="EMBL" id="HIQ91032.1"/>
    </source>
</evidence>
<dbReference type="EMBL" id="DVFV01000096">
    <property type="protein sequence ID" value="HIQ91032.1"/>
    <property type="molecule type" value="Genomic_DNA"/>
</dbReference>
<dbReference type="PANTHER" id="PTHR45766">
    <property type="entry name" value="DNA ANNEALING HELICASE AND ENDONUCLEASE ZRANB3 FAMILY MEMBER"/>
    <property type="match status" value="1"/>
</dbReference>
<organism evidence="4 5">
    <name type="scientific">Candidatus Coprosoma intestinipullorum</name>
    <dbReference type="NCBI Taxonomy" id="2840752"/>
    <lineage>
        <taxon>Bacteria</taxon>
        <taxon>Bacillati</taxon>
        <taxon>Bacillota</taxon>
        <taxon>Bacillota incertae sedis</taxon>
        <taxon>Candidatus Coprosoma</taxon>
    </lineage>
</organism>
<keyword evidence="4" id="KW-0347">Helicase</keyword>
<evidence type="ECO:0000313" key="5">
    <source>
        <dbReference type="Proteomes" id="UP000886786"/>
    </source>
</evidence>
<reference evidence="4" key="1">
    <citation type="submission" date="2020-10" db="EMBL/GenBank/DDBJ databases">
        <authorList>
            <person name="Gilroy R."/>
        </authorList>
    </citation>
    <scope>NUCLEOTIDE SEQUENCE</scope>
    <source>
        <strain evidence="4">CHK147-3167</strain>
    </source>
</reference>
<gene>
    <name evidence="4" type="ORF">IAB27_05365</name>
</gene>
<dbReference type="PROSITE" id="PS51194">
    <property type="entry name" value="HELICASE_CTER"/>
    <property type="match status" value="1"/>
</dbReference>
<keyword evidence="1" id="KW-0378">Hydrolase</keyword>
<proteinExistence type="predicted"/>
<dbReference type="GO" id="GO:0006281">
    <property type="term" value="P:DNA repair"/>
    <property type="evidence" value="ECO:0007669"/>
    <property type="project" value="TreeGrafter"/>
</dbReference>
<dbReference type="InterPro" id="IPR014001">
    <property type="entry name" value="Helicase_ATP-bd"/>
</dbReference>
<dbReference type="PROSITE" id="PS51192">
    <property type="entry name" value="HELICASE_ATP_BIND_1"/>
    <property type="match status" value="1"/>
</dbReference>
<evidence type="ECO:0000259" key="3">
    <source>
        <dbReference type="PROSITE" id="PS51194"/>
    </source>
</evidence>
<evidence type="ECO:0000259" key="2">
    <source>
        <dbReference type="PROSITE" id="PS51192"/>
    </source>
</evidence>
<name>A0A9D0ZT45_9FIRM</name>
<dbReference type="GO" id="GO:0031297">
    <property type="term" value="P:replication fork processing"/>
    <property type="evidence" value="ECO:0007669"/>
    <property type="project" value="TreeGrafter"/>
</dbReference>
<dbReference type="Gene3D" id="3.40.50.300">
    <property type="entry name" value="P-loop containing nucleotide triphosphate hydrolases"/>
    <property type="match status" value="2"/>
</dbReference>
<dbReference type="GO" id="GO:0004386">
    <property type="term" value="F:helicase activity"/>
    <property type="evidence" value="ECO:0007669"/>
    <property type="project" value="UniProtKB-KW"/>
</dbReference>
<keyword evidence="4" id="KW-0547">Nucleotide-binding</keyword>
<reference evidence="4" key="2">
    <citation type="journal article" date="2021" name="PeerJ">
        <title>Extensive microbial diversity within the chicken gut microbiome revealed by metagenomics and culture.</title>
        <authorList>
            <person name="Gilroy R."/>
            <person name="Ravi A."/>
            <person name="Getino M."/>
            <person name="Pursley I."/>
            <person name="Horton D.L."/>
            <person name="Alikhan N.F."/>
            <person name="Baker D."/>
            <person name="Gharbi K."/>
            <person name="Hall N."/>
            <person name="Watson M."/>
            <person name="Adriaenssens E.M."/>
            <person name="Foster-Nyarko E."/>
            <person name="Jarju S."/>
            <person name="Secka A."/>
            <person name="Antonio M."/>
            <person name="Oren A."/>
            <person name="Chaudhuri R.R."/>
            <person name="La Ragione R."/>
            <person name="Hildebrand F."/>
            <person name="Pallen M.J."/>
        </authorList>
    </citation>
    <scope>NUCLEOTIDE SEQUENCE</scope>
    <source>
        <strain evidence="4">CHK147-3167</strain>
    </source>
</reference>
<dbReference type="Proteomes" id="UP000886786">
    <property type="component" value="Unassembled WGS sequence"/>
</dbReference>
<dbReference type="AlphaFoldDB" id="A0A9D0ZT45"/>
<keyword evidence="4" id="KW-0067">ATP-binding</keyword>
<sequence>MNYQEFLENKNKFVTSKGFDIPKEELSDKLFGWQKVCVSWALKKGKSALFEACGLGKTFQQLEWANQICKQTGGNVLIVAPLGVAHQTANEEAPKLNLKVNLIRTTEEIKSGINITNYEILDQIDTSKFIGVVLDESSILKNFTGKIRTKITNCFKNTPYKLCCTATPAPNDYMELLNHADFLGIMTTAQALSIYFINDMKTGTWRLKGHATDEFWKWVCNWALNIEKPSDIGFDNKGYDLPKLNEYEEIVDVDIINDDLTQGLFRDIQMSATSFYKEKKKTINSRAKRVKEIIDNNPDEQYLIWVDMNEEADKLKELIPSAVEVRGSDKISFKEEASNKFKTGEIKVLISKPKIFGYGMNFQNCHNVIFCGLTYSYENYYQALRRVYRFGQNSEVNSYIVLGVTEKSILENIRRKEEQQRRMKNSMSLSVKDLQQLEVNGHVKEKVHENETILLPKWI</sequence>